<dbReference type="EMBL" id="UYRU01065238">
    <property type="protein sequence ID" value="VDN16263.1"/>
    <property type="molecule type" value="Genomic_DNA"/>
</dbReference>
<dbReference type="Proteomes" id="UP000281553">
    <property type="component" value="Unassembled WGS sequence"/>
</dbReference>
<feature type="non-terminal residue" evidence="3">
    <location>
        <position position="864"/>
    </location>
</feature>
<evidence type="ECO:0000313" key="3">
    <source>
        <dbReference type="EMBL" id="VDN16263.1"/>
    </source>
</evidence>
<gene>
    <name evidence="3" type="ORF">DILT_LOCUS12094</name>
</gene>
<feature type="compositionally biased region" description="Polar residues" evidence="2">
    <location>
        <begin position="823"/>
        <end position="833"/>
    </location>
</feature>
<proteinExistence type="predicted"/>
<dbReference type="GO" id="GO:0003682">
    <property type="term" value="F:chromatin binding"/>
    <property type="evidence" value="ECO:0007669"/>
    <property type="project" value="TreeGrafter"/>
</dbReference>
<accession>A0A3P7LYY8</accession>
<evidence type="ECO:0000256" key="1">
    <source>
        <dbReference type="SAM" id="Coils"/>
    </source>
</evidence>
<feature type="region of interest" description="Disordered" evidence="2">
    <location>
        <begin position="823"/>
        <end position="864"/>
    </location>
</feature>
<dbReference type="GO" id="GO:0007076">
    <property type="term" value="P:mitotic chromosome condensation"/>
    <property type="evidence" value="ECO:0007669"/>
    <property type="project" value="TreeGrafter"/>
</dbReference>
<dbReference type="PANTHER" id="PTHR43941">
    <property type="entry name" value="STRUCTURAL MAINTENANCE OF CHROMOSOMES PROTEIN 2"/>
    <property type="match status" value="1"/>
</dbReference>
<keyword evidence="1" id="KW-0175">Coiled coil</keyword>
<keyword evidence="4" id="KW-1185">Reference proteome</keyword>
<feature type="coiled-coil region" evidence="1">
    <location>
        <begin position="51"/>
        <end position="119"/>
    </location>
</feature>
<dbReference type="AlphaFoldDB" id="A0A3P7LYY8"/>
<reference evidence="3 4" key="1">
    <citation type="submission" date="2018-11" db="EMBL/GenBank/DDBJ databases">
        <authorList>
            <consortium name="Pathogen Informatics"/>
        </authorList>
    </citation>
    <scope>NUCLEOTIDE SEQUENCE [LARGE SCALE GENOMIC DNA]</scope>
</reference>
<feature type="compositionally biased region" description="Basic and acidic residues" evidence="2">
    <location>
        <begin position="834"/>
        <end position="843"/>
    </location>
</feature>
<dbReference type="GO" id="GO:0000793">
    <property type="term" value="C:condensed chromosome"/>
    <property type="evidence" value="ECO:0007669"/>
    <property type="project" value="TreeGrafter"/>
</dbReference>
<name>A0A3P7LYY8_DIBLA</name>
<dbReference type="GO" id="GO:0000796">
    <property type="term" value="C:condensin complex"/>
    <property type="evidence" value="ECO:0007669"/>
    <property type="project" value="TreeGrafter"/>
</dbReference>
<dbReference type="GO" id="GO:0000785">
    <property type="term" value="C:chromatin"/>
    <property type="evidence" value="ECO:0007669"/>
    <property type="project" value="TreeGrafter"/>
</dbReference>
<dbReference type="PANTHER" id="PTHR43941:SF1">
    <property type="entry name" value="STRUCTURAL MAINTENANCE OF CHROMOSOMES PROTEIN 2"/>
    <property type="match status" value="1"/>
</dbReference>
<evidence type="ECO:0000313" key="4">
    <source>
        <dbReference type="Proteomes" id="UP000281553"/>
    </source>
</evidence>
<dbReference type="OrthoDB" id="6274897at2759"/>
<sequence>MSVTSADECFSNVDSVEELRRICSERDARIAKLKVMIIRERKATATIKEELTHLTQENAELKASNHVLEDQVIRLSSNTESIQEINALRNEITSLQEAVETLKNENQRMTVDADQLRSLLSASEVSATEMNRQLTELQSTTSSLKADLVTHQAYKSSLHKLASDVLASSSFLEGQLTLDNQQDLVASVITSLAECCKSRGRLVPVAIQTSDQATQLQENSCNAENNLVLVDKDSLRRTCEAILELEHHFPCIEEQNGHRLTENLIDSSPKSIDDVTTRLQKCILLVKDAKGRPGSDSPKCKTCQMHISTLKNCHLQLSELRTDLSGLKSQTNSLAADATRELDQLASLCQPIGVFLSQQLAPSISNESTSRCCAVSSTVSNADILKNNVAELRLQLDQMRADIVGVLADCSTDFTESLTSMNSRVSSMYKAAKMSQDVEVRRDIVASIQSAIGSKLSNLGCGMHSLSDLLLEYKQTYNTEASNLNALLQELHLRKPAKLHHATAQTDHVENQPICVKEGSLDYLCRLKLQEVLCSEPIVNSIAPGLENETRRRIHHLIGQISKIQVLYNKLLLEVRASDSSRRVSCSEPPSPRLQNANLLETVKATLACMKGDLQQMKYFVLKEALNVSEGLSAVQELQNNSLTPAVNNLCAQAVALSEPSVQTPDSSSQRDLTCLSSELVHLRQDLEGVKSEFVDYTETFQTCMSTVTAKISPLLLNKSVPDGACPTAMSSNGPSPKMLEMSVETIPAQEEVSVQTEDITVSVEELKQRAGKLQRQVQDSFTVSPSEICTCDVACHTESCITASSSDPLNLKEVSINTDHPLVQSSGFQTESSDIRDTRSDVSTETEESGQSVADPISVTEIS</sequence>
<evidence type="ECO:0000256" key="2">
    <source>
        <dbReference type="SAM" id="MobiDB-lite"/>
    </source>
</evidence>
<organism evidence="3 4">
    <name type="scientific">Dibothriocephalus latus</name>
    <name type="common">Fish tapeworm</name>
    <name type="synonym">Diphyllobothrium latum</name>
    <dbReference type="NCBI Taxonomy" id="60516"/>
    <lineage>
        <taxon>Eukaryota</taxon>
        <taxon>Metazoa</taxon>
        <taxon>Spiralia</taxon>
        <taxon>Lophotrochozoa</taxon>
        <taxon>Platyhelminthes</taxon>
        <taxon>Cestoda</taxon>
        <taxon>Eucestoda</taxon>
        <taxon>Diphyllobothriidea</taxon>
        <taxon>Diphyllobothriidae</taxon>
        <taxon>Dibothriocephalus</taxon>
    </lineage>
</organism>
<protein>
    <submittedName>
        <fullName evidence="3">Uncharacterized protein</fullName>
    </submittedName>
</protein>